<evidence type="ECO:0000313" key="1">
    <source>
        <dbReference type="EMBL" id="JAE26152.1"/>
    </source>
</evidence>
<reference evidence="1" key="2">
    <citation type="journal article" date="2015" name="Data Brief">
        <title>Shoot transcriptome of the giant reed, Arundo donax.</title>
        <authorList>
            <person name="Barrero R.A."/>
            <person name="Guerrero F.D."/>
            <person name="Moolhuijzen P."/>
            <person name="Goolsby J.A."/>
            <person name="Tidwell J."/>
            <person name="Bellgard S.E."/>
            <person name="Bellgard M.I."/>
        </authorList>
    </citation>
    <scope>NUCLEOTIDE SEQUENCE</scope>
    <source>
        <tissue evidence="1">Shoot tissue taken approximately 20 cm above the soil surface</tissue>
    </source>
</reference>
<name>A0A0A9GNW5_ARUDO</name>
<accession>A0A0A9GNW5</accession>
<reference evidence="1" key="1">
    <citation type="submission" date="2014-09" db="EMBL/GenBank/DDBJ databases">
        <authorList>
            <person name="Magalhaes I.L.F."/>
            <person name="Oliveira U."/>
            <person name="Santos F.R."/>
            <person name="Vidigal T.H.D.A."/>
            <person name="Brescovit A.D."/>
            <person name="Santos A.J."/>
        </authorList>
    </citation>
    <scope>NUCLEOTIDE SEQUENCE</scope>
    <source>
        <tissue evidence="1">Shoot tissue taken approximately 20 cm above the soil surface</tissue>
    </source>
</reference>
<sequence>MSLDFLFKSFNDQMMMRWSGLSGIVHDFCFVK</sequence>
<organism evidence="1">
    <name type="scientific">Arundo donax</name>
    <name type="common">Giant reed</name>
    <name type="synonym">Donax arundinaceus</name>
    <dbReference type="NCBI Taxonomy" id="35708"/>
    <lineage>
        <taxon>Eukaryota</taxon>
        <taxon>Viridiplantae</taxon>
        <taxon>Streptophyta</taxon>
        <taxon>Embryophyta</taxon>
        <taxon>Tracheophyta</taxon>
        <taxon>Spermatophyta</taxon>
        <taxon>Magnoliopsida</taxon>
        <taxon>Liliopsida</taxon>
        <taxon>Poales</taxon>
        <taxon>Poaceae</taxon>
        <taxon>PACMAD clade</taxon>
        <taxon>Arundinoideae</taxon>
        <taxon>Arundineae</taxon>
        <taxon>Arundo</taxon>
    </lineage>
</organism>
<protein>
    <submittedName>
        <fullName evidence="1">Uncharacterized protein</fullName>
    </submittedName>
</protein>
<dbReference type="EMBL" id="GBRH01171744">
    <property type="protein sequence ID" value="JAE26152.1"/>
    <property type="molecule type" value="Transcribed_RNA"/>
</dbReference>
<dbReference type="AlphaFoldDB" id="A0A0A9GNW5"/>
<proteinExistence type="predicted"/>